<protein>
    <recommendedName>
        <fullName evidence="2">RNA-directed DNA polymerase</fullName>
    </recommendedName>
</protein>
<proteinExistence type="predicted"/>
<evidence type="ECO:0008006" key="2">
    <source>
        <dbReference type="Google" id="ProtNLM"/>
    </source>
</evidence>
<sequence>MYFTKNIVMSKGDPKQLWNLINEAMYNKANNNKNVNISSVTDSKNKIITDDADIANEFNTFFAIDGENIADKIKTHNPAINYKSKIKVNTNSIFLSNITKDKIKKHILSCKDSTSFYCCNLSNHVLKQIVDYILDPLEYILNLSLSLGIFPNLFKHTLVIPLFKQGDKKNCSNYRPISLIYNVLN</sequence>
<accession>A0A2S2NTU1</accession>
<dbReference type="PANTHER" id="PTHR47510:SF3">
    <property type="entry name" value="ENDO_EXONUCLEASE_PHOSPHATASE DOMAIN-CONTAINING PROTEIN"/>
    <property type="match status" value="1"/>
</dbReference>
<evidence type="ECO:0000313" key="1">
    <source>
        <dbReference type="EMBL" id="MBY20574.1"/>
    </source>
</evidence>
<reference evidence="1" key="1">
    <citation type="submission" date="2018-04" db="EMBL/GenBank/DDBJ databases">
        <title>Transcriptome of Schizaphis graminum biotype I.</title>
        <authorList>
            <person name="Scully E.D."/>
            <person name="Geib S.M."/>
            <person name="Palmer N.A."/>
            <person name="Koch K."/>
            <person name="Bradshaw J."/>
            <person name="Heng-Moss T."/>
            <person name="Sarath G."/>
        </authorList>
    </citation>
    <scope>NUCLEOTIDE SEQUENCE</scope>
</reference>
<name>A0A2S2NTU1_SCHGA</name>
<dbReference type="PANTHER" id="PTHR47510">
    <property type="entry name" value="REVERSE TRANSCRIPTASE DOMAIN-CONTAINING PROTEIN"/>
    <property type="match status" value="1"/>
</dbReference>
<dbReference type="EMBL" id="GGMR01007955">
    <property type="protein sequence ID" value="MBY20574.1"/>
    <property type="molecule type" value="Transcribed_RNA"/>
</dbReference>
<dbReference type="AlphaFoldDB" id="A0A2S2NTU1"/>
<gene>
    <name evidence="1" type="ORF">g.162004</name>
</gene>
<organism evidence="1">
    <name type="scientific">Schizaphis graminum</name>
    <name type="common">Green bug aphid</name>
    <dbReference type="NCBI Taxonomy" id="13262"/>
    <lineage>
        <taxon>Eukaryota</taxon>
        <taxon>Metazoa</taxon>
        <taxon>Ecdysozoa</taxon>
        <taxon>Arthropoda</taxon>
        <taxon>Hexapoda</taxon>
        <taxon>Insecta</taxon>
        <taxon>Pterygota</taxon>
        <taxon>Neoptera</taxon>
        <taxon>Paraneoptera</taxon>
        <taxon>Hemiptera</taxon>
        <taxon>Sternorrhyncha</taxon>
        <taxon>Aphidomorpha</taxon>
        <taxon>Aphidoidea</taxon>
        <taxon>Aphididae</taxon>
        <taxon>Aphidini</taxon>
        <taxon>Schizaphis</taxon>
    </lineage>
</organism>